<dbReference type="KEGG" id="egl:EGR_04763"/>
<evidence type="ECO:0000313" key="2">
    <source>
        <dbReference type="Proteomes" id="UP000019149"/>
    </source>
</evidence>
<name>W6UH66_ECHGR</name>
<evidence type="ECO:0000313" key="1">
    <source>
        <dbReference type="EMBL" id="EUB60381.1"/>
    </source>
</evidence>
<dbReference type="EMBL" id="APAU02000031">
    <property type="protein sequence ID" value="EUB60381.1"/>
    <property type="molecule type" value="Genomic_DNA"/>
</dbReference>
<comment type="caution">
    <text evidence="1">The sequence shown here is derived from an EMBL/GenBank/DDBJ whole genome shotgun (WGS) entry which is preliminary data.</text>
</comment>
<sequence length="157" mass="18216">MMRSMRLAFLNSPESFASRQRSTKVKQITYSRGFRWERNFEMVYIRNLPLFNNTSILIMRFLSITTTDVQFLRVNKGSLFIFSAPYVPKLESPHTGAFVLLSFPQSFDVYLLNCCCLHNPIHRFSIVLTLISEFGLLLSLDSNQQQLHMLLAEVEAL</sequence>
<protein>
    <submittedName>
        <fullName evidence="1">Uncharacterized protein</fullName>
    </submittedName>
</protein>
<dbReference type="AlphaFoldDB" id="W6UH66"/>
<dbReference type="GeneID" id="36340478"/>
<gene>
    <name evidence="1" type="ORF">EGR_04763</name>
</gene>
<accession>W6UH66</accession>
<dbReference type="Proteomes" id="UP000019149">
    <property type="component" value="Unassembled WGS sequence"/>
</dbReference>
<dbReference type="RefSeq" id="XP_024351577.1">
    <property type="nucleotide sequence ID" value="XM_024494012.1"/>
</dbReference>
<keyword evidence="2" id="KW-1185">Reference proteome</keyword>
<organism evidence="1 2">
    <name type="scientific">Echinococcus granulosus</name>
    <name type="common">Hydatid tapeworm</name>
    <dbReference type="NCBI Taxonomy" id="6210"/>
    <lineage>
        <taxon>Eukaryota</taxon>
        <taxon>Metazoa</taxon>
        <taxon>Spiralia</taxon>
        <taxon>Lophotrochozoa</taxon>
        <taxon>Platyhelminthes</taxon>
        <taxon>Cestoda</taxon>
        <taxon>Eucestoda</taxon>
        <taxon>Cyclophyllidea</taxon>
        <taxon>Taeniidae</taxon>
        <taxon>Echinococcus</taxon>
        <taxon>Echinococcus granulosus group</taxon>
    </lineage>
</organism>
<dbReference type="CTD" id="36340478"/>
<reference evidence="1 2" key="1">
    <citation type="journal article" date="2013" name="Nat. Genet.">
        <title>The genome of the hydatid tapeworm Echinococcus granulosus.</title>
        <authorList>
            <person name="Zheng H."/>
            <person name="Zhang W."/>
            <person name="Zhang L."/>
            <person name="Zhang Z."/>
            <person name="Li J."/>
            <person name="Lu G."/>
            <person name="Zhu Y."/>
            <person name="Wang Y."/>
            <person name="Huang Y."/>
            <person name="Liu J."/>
            <person name="Kang H."/>
            <person name="Chen J."/>
            <person name="Wang L."/>
            <person name="Chen A."/>
            <person name="Yu S."/>
            <person name="Gao Z."/>
            <person name="Jin L."/>
            <person name="Gu W."/>
            <person name="Wang Z."/>
            <person name="Zhao L."/>
            <person name="Shi B."/>
            <person name="Wen H."/>
            <person name="Lin R."/>
            <person name="Jones M.K."/>
            <person name="Brejova B."/>
            <person name="Vinar T."/>
            <person name="Zhao G."/>
            <person name="McManus D.P."/>
            <person name="Chen Z."/>
            <person name="Zhou Y."/>
            <person name="Wang S."/>
        </authorList>
    </citation>
    <scope>NUCLEOTIDE SEQUENCE [LARGE SCALE GENOMIC DNA]</scope>
</reference>
<proteinExistence type="predicted"/>